<protein>
    <recommendedName>
        <fullName evidence="2">Anti-sigma factor antagonist</fullName>
    </recommendedName>
</protein>
<evidence type="ECO:0000313" key="5">
    <source>
        <dbReference type="Proteomes" id="UP000325598"/>
    </source>
</evidence>
<feature type="domain" description="STAS" evidence="3">
    <location>
        <begin position="11"/>
        <end position="116"/>
    </location>
</feature>
<evidence type="ECO:0000313" key="4">
    <source>
        <dbReference type="EMBL" id="GES33409.1"/>
    </source>
</evidence>
<dbReference type="CDD" id="cd07043">
    <property type="entry name" value="STAS_anti-anti-sigma_factors"/>
    <property type="match status" value="1"/>
</dbReference>
<dbReference type="PROSITE" id="PS50801">
    <property type="entry name" value="STAS"/>
    <property type="match status" value="1"/>
</dbReference>
<evidence type="ECO:0000256" key="2">
    <source>
        <dbReference type="RuleBase" id="RU003749"/>
    </source>
</evidence>
<sequence>MLSQPHGGRPIRIDTRQDGGAVILSVAGPLDLDSVGPLDEALRRAAHDGVERVVVDLSAVTFADSSTVNVLIQAYDALGPSLRLAAPSAVLERLFALTGLDTVLPLYGAVGAALDA</sequence>
<dbReference type="NCBIfam" id="TIGR00377">
    <property type="entry name" value="ant_ant_sig"/>
    <property type="match status" value="1"/>
</dbReference>
<evidence type="ECO:0000256" key="1">
    <source>
        <dbReference type="ARBA" id="ARBA00009013"/>
    </source>
</evidence>
<dbReference type="Gene3D" id="3.30.750.24">
    <property type="entry name" value="STAS domain"/>
    <property type="match status" value="1"/>
</dbReference>
<reference evidence="4 5" key="1">
    <citation type="submission" date="2019-10" db="EMBL/GenBank/DDBJ databases">
        <title>Whole genome shotgun sequence of Streptomyces angustmyceticus NBRC 3934.</title>
        <authorList>
            <person name="Hosoyama A."/>
            <person name="Ichikawa N."/>
            <person name="Kimura A."/>
            <person name="Kitahashi Y."/>
            <person name="Komaki H."/>
            <person name="Uohara A."/>
        </authorList>
    </citation>
    <scope>NUCLEOTIDE SEQUENCE [LARGE SCALE GENOMIC DNA]</scope>
    <source>
        <strain evidence="4 5">NBRC 3934</strain>
    </source>
</reference>
<dbReference type="PANTHER" id="PTHR33495:SF2">
    <property type="entry name" value="ANTI-SIGMA FACTOR ANTAGONIST TM_1081-RELATED"/>
    <property type="match status" value="1"/>
</dbReference>
<proteinExistence type="inferred from homology"/>
<dbReference type="InterPro" id="IPR036513">
    <property type="entry name" value="STAS_dom_sf"/>
</dbReference>
<dbReference type="SUPFAM" id="SSF52091">
    <property type="entry name" value="SpoIIaa-like"/>
    <property type="match status" value="1"/>
</dbReference>
<dbReference type="Pfam" id="PF01740">
    <property type="entry name" value="STAS"/>
    <property type="match status" value="1"/>
</dbReference>
<keyword evidence="5" id="KW-1185">Reference proteome</keyword>
<dbReference type="GO" id="GO:0043856">
    <property type="term" value="F:anti-sigma factor antagonist activity"/>
    <property type="evidence" value="ECO:0007669"/>
    <property type="project" value="InterPro"/>
</dbReference>
<dbReference type="InterPro" id="IPR002645">
    <property type="entry name" value="STAS_dom"/>
</dbReference>
<dbReference type="PANTHER" id="PTHR33495">
    <property type="entry name" value="ANTI-SIGMA FACTOR ANTAGONIST TM_1081-RELATED-RELATED"/>
    <property type="match status" value="1"/>
</dbReference>
<gene>
    <name evidence="4" type="ORF">San01_58970</name>
</gene>
<evidence type="ECO:0000259" key="3">
    <source>
        <dbReference type="PROSITE" id="PS50801"/>
    </source>
</evidence>
<dbReference type="Proteomes" id="UP000325598">
    <property type="component" value="Unassembled WGS sequence"/>
</dbReference>
<organism evidence="4 5">
    <name type="scientific">Streptomyces angustmyceticus</name>
    <dbReference type="NCBI Taxonomy" id="285578"/>
    <lineage>
        <taxon>Bacteria</taxon>
        <taxon>Bacillati</taxon>
        <taxon>Actinomycetota</taxon>
        <taxon>Actinomycetes</taxon>
        <taxon>Kitasatosporales</taxon>
        <taxon>Streptomycetaceae</taxon>
        <taxon>Streptomyces</taxon>
    </lineage>
</organism>
<name>A0A5J4LPI1_9ACTN</name>
<dbReference type="InterPro" id="IPR003658">
    <property type="entry name" value="Anti-sigma_ant"/>
</dbReference>
<comment type="caution">
    <text evidence="4">The sequence shown here is derived from an EMBL/GenBank/DDBJ whole genome shotgun (WGS) entry which is preliminary data.</text>
</comment>
<comment type="similarity">
    <text evidence="1 2">Belongs to the anti-sigma-factor antagonist family.</text>
</comment>
<dbReference type="EMBL" id="BLAG01000019">
    <property type="protein sequence ID" value="GES33409.1"/>
    <property type="molecule type" value="Genomic_DNA"/>
</dbReference>
<accession>A0A5J4LPI1</accession>
<dbReference type="AlphaFoldDB" id="A0A5J4LPI1"/>